<dbReference type="EMBL" id="DWUP01000023">
    <property type="protein sequence ID" value="HJD52332.1"/>
    <property type="molecule type" value="Genomic_DNA"/>
</dbReference>
<gene>
    <name evidence="1" type="ORF">IAA93_01185</name>
</gene>
<evidence type="ECO:0000313" key="2">
    <source>
        <dbReference type="Proteomes" id="UP000787625"/>
    </source>
</evidence>
<sequence>MKKVFVYFDNIAMCETPAQAKAFIDSIDGLTCNTHTERLLEDLFAGRKDYHGEEIHSLATTGCGKSRIRIYDALGPTLQAHQEEYMRREAARHKQAEDLRSRQMMARSESDRVKIARLMEHDEGTYRVTMAIWSYDRDAHTGNFPQSATEGTFTCTVTASCGAEAYAKAVRQAILSHDIVDYVNMTDSRFACTKL</sequence>
<evidence type="ECO:0000313" key="1">
    <source>
        <dbReference type="EMBL" id="HJD52332.1"/>
    </source>
</evidence>
<name>A0A9D2UH54_9BACT</name>
<reference evidence="1" key="2">
    <citation type="submission" date="2021-04" db="EMBL/GenBank/DDBJ databases">
        <authorList>
            <person name="Gilroy R."/>
        </authorList>
    </citation>
    <scope>NUCLEOTIDE SEQUENCE</scope>
    <source>
        <strain evidence="1">MalCec1-1739</strain>
    </source>
</reference>
<dbReference type="Proteomes" id="UP000787625">
    <property type="component" value="Unassembled WGS sequence"/>
</dbReference>
<accession>A0A9D2UH54</accession>
<organism evidence="1 2">
    <name type="scientific">Candidatus Avibacteroides avistercoris</name>
    <dbReference type="NCBI Taxonomy" id="2840690"/>
    <lineage>
        <taxon>Bacteria</taxon>
        <taxon>Pseudomonadati</taxon>
        <taxon>Bacteroidota</taxon>
        <taxon>Bacteroidia</taxon>
        <taxon>Bacteroidales</taxon>
        <taxon>Bacteroidaceae</taxon>
        <taxon>Bacteroidaceae incertae sedis</taxon>
        <taxon>Candidatus Avibacteroides</taxon>
    </lineage>
</organism>
<protein>
    <submittedName>
        <fullName evidence="1">Uncharacterized protein</fullName>
    </submittedName>
</protein>
<proteinExistence type="predicted"/>
<dbReference type="AlphaFoldDB" id="A0A9D2UH54"/>
<comment type="caution">
    <text evidence="1">The sequence shown here is derived from an EMBL/GenBank/DDBJ whole genome shotgun (WGS) entry which is preliminary data.</text>
</comment>
<reference evidence="1" key="1">
    <citation type="journal article" date="2021" name="PeerJ">
        <title>Extensive microbial diversity within the chicken gut microbiome revealed by metagenomics and culture.</title>
        <authorList>
            <person name="Gilroy R."/>
            <person name="Ravi A."/>
            <person name="Getino M."/>
            <person name="Pursley I."/>
            <person name="Horton D.L."/>
            <person name="Alikhan N.F."/>
            <person name="Baker D."/>
            <person name="Gharbi K."/>
            <person name="Hall N."/>
            <person name="Watson M."/>
            <person name="Adriaenssens E.M."/>
            <person name="Foster-Nyarko E."/>
            <person name="Jarju S."/>
            <person name="Secka A."/>
            <person name="Antonio M."/>
            <person name="Oren A."/>
            <person name="Chaudhuri R.R."/>
            <person name="La Ragione R."/>
            <person name="Hildebrand F."/>
            <person name="Pallen M.J."/>
        </authorList>
    </citation>
    <scope>NUCLEOTIDE SEQUENCE</scope>
    <source>
        <strain evidence="1">MalCec1-1739</strain>
    </source>
</reference>